<accession>A0A6P0HI45</accession>
<organism evidence="1 2">
    <name type="scientific">Nocardioides zeae</name>
    <dbReference type="NCBI Taxonomy" id="1457234"/>
    <lineage>
        <taxon>Bacteria</taxon>
        <taxon>Bacillati</taxon>
        <taxon>Actinomycetota</taxon>
        <taxon>Actinomycetes</taxon>
        <taxon>Propionibacteriales</taxon>
        <taxon>Nocardioidaceae</taxon>
        <taxon>Nocardioides</taxon>
    </lineage>
</organism>
<evidence type="ECO:0008006" key="3">
    <source>
        <dbReference type="Google" id="ProtNLM"/>
    </source>
</evidence>
<comment type="caution">
    <text evidence="1">The sequence shown here is derived from an EMBL/GenBank/DDBJ whole genome shotgun (WGS) entry which is preliminary data.</text>
</comment>
<evidence type="ECO:0000313" key="1">
    <source>
        <dbReference type="EMBL" id="NEN78216.1"/>
    </source>
</evidence>
<dbReference type="RefSeq" id="WP_163771672.1">
    <property type="nucleotide sequence ID" value="NZ_JAAGXA010000004.1"/>
</dbReference>
<dbReference type="EMBL" id="JAAGXA010000004">
    <property type="protein sequence ID" value="NEN78216.1"/>
    <property type="molecule type" value="Genomic_DNA"/>
</dbReference>
<dbReference type="AlphaFoldDB" id="A0A6P0HI45"/>
<proteinExistence type="predicted"/>
<evidence type="ECO:0000313" key="2">
    <source>
        <dbReference type="Proteomes" id="UP000468687"/>
    </source>
</evidence>
<reference evidence="1 2" key="1">
    <citation type="journal article" date="2014" name="Int. J. Syst. Evol. Microbiol.">
        <title>Nocardioides zeae sp. nov., isolated from the stem of Zea mays.</title>
        <authorList>
            <person name="Glaeser S.P."/>
            <person name="McInroy J.A."/>
            <person name="Busse H.J."/>
            <person name="Kampfer P."/>
        </authorList>
    </citation>
    <scope>NUCLEOTIDE SEQUENCE [LARGE SCALE GENOMIC DNA]</scope>
    <source>
        <strain evidence="1 2">JCM 30728</strain>
    </source>
</reference>
<dbReference type="Proteomes" id="UP000468687">
    <property type="component" value="Unassembled WGS sequence"/>
</dbReference>
<dbReference type="InterPro" id="IPR019238">
    <property type="entry name" value="AbiEi_2"/>
</dbReference>
<dbReference type="Pfam" id="PF09952">
    <property type="entry name" value="AbiEi_2"/>
    <property type="match status" value="1"/>
</dbReference>
<keyword evidence="2" id="KW-1185">Reference proteome</keyword>
<name>A0A6P0HI45_9ACTN</name>
<gene>
    <name evidence="1" type="ORF">G3T38_08000</name>
</gene>
<protein>
    <recommendedName>
        <fullName evidence="3">Transcriptional regulator</fullName>
    </recommendedName>
</protein>
<sequence length="360" mass="39849">MDGTTTAAVVGGVRDQLDQLGLRTRVARSRTGQPGASIELIAGGSSKQFEMLVAQPMNLTAVAAMGLEDRTARSRPILVVGARIQERSARAFRDLGIAYADTLGNASIRFDAVLIEVRGRRPDGEGGAVFDHPRHNVNDLRHEIGVGERTVRNMFSTSRSMVIATALAWPDLMHEPTRVLADAAGVSIGLAHETVKALDANGYLIGRRLRPDRVTELLDLWSAAYPNGLGSKLAIASYVSDKLRRVELSLDDITWPSDQPIVVSGEAVPDLSLRKRQSHTYYTPEWDPATAAKNRWRPVRDPREANIRIRRQFWTVPGPSVNERWSTAPWPIVYADLLAENDARLREVAAEWKARHARLF</sequence>